<dbReference type="RefSeq" id="WP_114374703.1">
    <property type="nucleotide sequence ID" value="NZ_CP031092.1"/>
</dbReference>
<feature type="transmembrane region" description="Helical" evidence="1">
    <location>
        <begin position="126"/>
        <end position="145"/>
    </location>
</feature>
<keyword evidence="1" id="KW-1133">Transmembrane helix</keyword>
<evidence type="ECO:0000313" key="3">
    <source>
        <dbReference type="Proteomes" id="UP000252100"/>
    </source>
</evidence>
<evidence type="ECO:0000313" key="2">
    <source>
        <dbReference type="EMBL" id="AXF57148.1"/>
    </source>
</evidence>
<feature type="transmembrane region" description="Helical" evidence="1">
    <location>
        <begin position="150"/>
        <end position="168"/>
    </location>
</feature>
<evidence type="ECO:0000256" key="1">
    <source>
        <dbReference type="SAM" id="Phobius"/>
    </source>
</evidence>
<feature type="transmembrane region" description="Helical" evidence="1">
    <location>
        <begin position="174"/>
        <end position="191"/>
    </location>
</feature>
<feature type="transmembrane region" description="Helical" evidence="1">
    <location>
        <begin position="60"/>
        <end position="78"/>
    </location>
</feature>
<proteinExistence type="predicted"/>
<dbReference type="Proteomes" id="UP000252100">
    <property type="component" value="Chromosome"/>
</dbReference>
<keyword evidence="1" id="KW-0812">Transmembrane</keyword>
<dbReference type="OrthoDB" id="2921382at2"/>
<dbReference type="KEGG" id="rue:DT065_14845"/>
<keyword evidence="1" id="KW-0472">Membrane</keyword>
<sequence>MDKEPSRTTHQDQALDDLNYIKHLTVQTRNSASEASPYFIIWGIAWIIGYGSESLGFGDILHWIWMTLGIVGMTLTIYTSARQAKTNPLPKVVDRQLTFGFIGFSITTLLVVTLIITGFLQFQVEYIGLYSMIVVAVLYMFIGVALGKEIFLMGIWFAIIAAGNAFLFPPYHPALTAIIGGGSLLFTGWMLKRWGPNNE</sequence>
<feature type="transmembrane region" description="Helical" evidence="1">
    <location>
        <begin position="99"/>
        <end position="120"/>
    </location>
</feature>
<dbReference type="EMBL" id="CP031092">
    <property type="protein sequence ID" value="AXF57148.1"/>
    <property type="molecule type" value="Genomic_DNA"/>
</dbReference>
<dbReference type="AlphaFoldDB" id="A0A345C1R7"/>
<reference evidence="2 3" key="1">
    <citation type="journal article" date="2018" name="J. Microbiol.">
        <title>Salicibibacter kimchii gen. nov., sp. nov., a moderately halophilic and alkalitolerant bacterium in the family Bacillaceae, isolated from kimchi.</title>
        <authorList>
            <person name="Jang J.Y."/>
            <person name="Oh Y.J."/>
            <person name="Lim S.K."/>
            <person name="Park H.K."/>
            <person name="Lee C."/>
            <person name="Kim J.Y."/>
            <person name="Lee M.A."/>
            <person name="Choi H.J."/>
        </authorList>
    </citation>
    <scope>NUCLEOTIDE SEQUENCE [LARGE SCALE GENOMIC DNA]</scope>
    <source>
        <strain evidence="2 3">NKC1-1</strain>
    </source>
</reference>
<organism evidence="2 3">
    <name type="scientific">Salicibibacter kimchii</name>
    <dbReference type="NCBI Taxonomy" id="2099786"/>
    <lineage>
        <taxon>Bacteria</taxon>
        <taxon>Bacillati</taxon>
        <taxon>Bacillota</taxon>
        <taxon>Bacilli</taxon>
        <taxon>Bacillales</taxon>
        <taxon>Bacillaceae</taxon>
        <taxon>Salicibibacter</taxon>
    </lineage>
</organism>
<name>A0A345C1R7_9BACI</name>
<keyword evidence="3" id="KW-1185">Reference proteome</keyword>
<protein>
    <submittedName>
        <fullName evidence="2">Uncharacterized protein</fullName>
    </submittedName>
</protein>
<accession>A0A345C1R7</accession>
<gene>
    <name evidence="2" type="ORF">DT065_14845</name>
</gene>